<dbReference type="Proteomes" id="UP000660668">
    <property type="component" value="Unassembled WGS sequence"/>
</dbReference>
<keyword evidence="10" id="KW-1185">Reference proteome</keyword>
<gene>
    <name evidence="9" type="ORF">ISU10_13150</name>
</gene>
<evidence type="ECO:0000259" key="8">
    <source>
        <dbReference type="Pfam" id="PF09335"/>
    </source>
</evidence>
<feature type="transmembrane region" description="Helical" evidence="7">
    <location>
        <begin position="20"/>
        <end position="40"/>
    </location>
</feature>
<evidence type="ECO:0000256" key="2">
    <source>
        <dbReference type="ARBA" id="ARBA00010792"/>
    </source>
</evidence>
<evidence type="ECO:0000256" key="7">
    <source>
        <dbReference type="RuleBase" id="RU367016"/>
    </source>
</evidence>
<sequence length="229" mass="25360">MVPLLFGIQWLDPNWLLGQFGTAFFWVSLVIIFIECGLFFPFLPGDTLLVAIGLFVAGEKVSIVPGGPLVNLMFSLVVLTAAAFAGNVVGYEIGRKIGPPLYEHDGRLLKRAYFEKTEAFFEKHGRKALVIGRFVPFVRTFITVVAGATRMHRAKFMVWSAVGAIVWVASIVSLGYFVGKRVPWLAENIDYAILGLLALSVLPLAFEWWRHRGADDAETENEKGAQARA</sequence>
<evidence type="ECO:0000313" key="10">
    <source>
        <dbReference type="Proteomes" id="UP000660668"/>
    </source>
</evidence>
<evidence type="ECO:0000256" key="1">
    <source>
        <dbReference type="ARBA" id="ARBA00004651"/>
    </source>
</evidence>
<comment type="similarity">
    <text evidence="2 7">Belongs to the DedA family.</text>
</comment>
<feature type="transmembrane region" description="Helical" evidence="7">
    <location>
        <begin position="191"/>
        <end position="209"/>
    </location>
</feature>
<evidence type="ECO:0000256" key="5">
    <source>
        <dbReference type="ARBA" id="ARBA00022989"/>
    </source>
</evidence>
<dbReference type="PANTHER" id="PTHR30353:SF0">
    <property type="entry name" value="TRANSMEMBRANE PROTEIN"/>
    <property type="match status" value="1"/>
</dbReference>
<dbReference type="EMBL" id="JADKPO010000016">
    <property type="protein sequence ID" value="MBF4768712.1"/>
    <property type="molecule type" value="Genomic_DNA"/>
</dbReference>
<accession>A0A930VQ93</accession>
<feature type="transmembrane region" description="Helical" evidence="7">
    <location>
        <begin position="156"/>
        <end position="179"/>
    </location>
</feature>
<comment type="subcellular location">
    <subcellularLocation>
        <location evidence="1 7">Cell membrane</location>
        <topology evidence="1 7">Multi-pass membrane protein</topology>
    </subcellularLocation>
</comment>
<dbReference type="InterPro" id="IPR032816">
    <property type="entry name" value="VTT_dom"/>
</dbReference>
<feature type="transmembrane region" description="Helical" evidence="7">
    <location>
        <begin position="47"/>
        <end position="66"/>
    </location>
</feature>
<proteinExistence type="inferred from homology"/>
<reference evidence="9" key="1">
    <citation type="submission" date="2020-11" db="EMBL/GenBank/DDBJ databases">
        <title>Nocardioides cynanchi sp. nov., isolated from soil of rhizosphere of Cynanchum wilfordii.</title>
        <authorList>
            <person name="Lee J.-S."/>
            <person name="Suh M.K."/>
            <person name="Kim J.-S."/>
        </authorList>
    </citation>
    <scope>NUCLEOTIDE SEQUENCE</scope>
    <source>
        <strain evidence="9">KCTC 19276</strain>
    </source>
</reference>
<feature type="domain" description="VTT" evidence="8">
    <location>
        <begin position="44"/>
        <end position="176"/>
    </location>
</feature>
<evidence type="ECO:0000256" key="3">
    <source>
        <dbReference type="ARBA" id="ARBA00022475"/>
    </source>
</evidence>
<dbReference type="PANTHER" id="PTHR30353">
    <property type="entry name" value="INNER MEMBRANE PROTEIN DEDA-RELATED"/>
    <property type="match status" value="1"/>
</dbReference>
<keyword evidence="4 7" id="KW-0812">Transmembrane</keyword>
<dbReference type="GO" id="GO:0005886">
    <property type="term" value="C:plasma membrane"/>
    <property type="evidence" value="ECO:0007669"/>
    <property type="project" value="UniProtKB-SubCell"/>
</dbReference>
<name>A0A930VQ93_9ACTN</name>
<dbReference type="AlphaFoldDB" id="A0A930VQ93"/>
<evidence type="ECO:0000256" key="4">
    <source>
        <dbReference type="ARBA" id="ARBA00022692"/>
    </source>
</evidence>
<protein>
    <submittedName>
        <fullName evidence="9">VTT domain-containing protein</fullName>
    </submittedName>
</protein>
<evidence type="ECO:0000256" key="6">
    <source>
        <dbReference type="ARBA" id="ARBA00023136"/>
    </source>
</evidence>
<comment type="caution">
    <text evidence="9">The sequence shown here is derived from an EMBL/GenBank/DDBJ whole genome shotgun (WGS) entry which is preliminary data.</text>
</comment>
<feature type="transmembrane region" description="Helical" evidence="7">
    <location>
        <begin position="72"/>
        <end position="91"/>
    </location>
</feature>
<keyword evidence="5 7" id="KW-1133">Transmembrane helix</keyword>
<evidence type="ECO:0000313" key="9">
    <source>
        <dbReference type="EMBL" id="MBF4768712.1"/>
    </source>
</evidence>
<dbReference type="InterPro" id="IPR032818">
    <property type="entry name" value="DedA-like"/>
</dbReference>
<dbReference type="Pfam" id="PF09335">
    <property type="entry name" value="VTT_dom"/>
    <property type="match status" value="1"/>
</dbReference>
<organism evidence="9 10">
    <name type="scientific">Nocardioides agariphilus</name>
    <dbReference type="NCBI Taxonomy" id="433664"/>
    <lineage>
        <taxon>Bacteria</taxon>
        <taxon>Bacillati</taxon>
        <taxon>Actinomycetota</taxon>
        <taxon>Actinomycetes</taxon>
        <taxon>Propionibacteriales</taxon>
        <taxon>Nocardioidaceae</taxon>
        <taxon>Nocardioides</taxon>
    </lineage>
</organism>
<keyword evidence="6 7" id="KW-0472">Membrane</keyword>
<keyword evidence="3 7" id="KW-1003">Cell membrane</keyword>